<dbReference type="Gene3D" id="3.90.79.10">
    <property type="entry name" value="Nucleoside Triphosphate Pyrophosphohydrolase"/>
    <property type="match status" value="1"/>
</dbReference>
<dbReference type="InterPro" id="IPR047127">
    <property type="entry name" value="MutT-like"/>
</dbReference>
<evidence type="ECO:0000256" key="5">
    <source>
        <dbReference type="ARBA" id="ARBA00022723"/>
    </source>
</evidence>
<comment type="cofactor">
    <cofactor evidence="1">
        <name>Mg(2+)</name>
        <dbReference type="ChEBI" id="CHEBI:18420"/>
    </cofactor>
</comment>
<sequence>MNDLSKRILLVAACALVDPDGRVLLAKRPEGKALAGLWEFPGGKVEVGETPENTLVRELQEELAIDTKVACLAPLTFASHTYEDFHLLMPLYVCRRFWGTPQAQEGQELKWVRPRDMRNYPMPPADAPLIPFLIDLL</sequence>
<dbReference type="PRINTS" id="PR00502">
    <property type="entry name" value="NUDIXFAMILY"/>
</dbReference>
<keyword evidence="8" id="KW-0460">Magnesium</keyword>
<reference evidence="19" key="1">
    <citation type="journal article" date="2019" name="Int. J. Syst. Evol. Microbiol.">
        <title>The Global Catalogue of Microorganisms (GCM) 10K type strain sequencing project: providing services to taxonomists for standard genome sequencing and annotation.</title>
        <authorList>
            <consortium name="The Broad Institute Genomics Platform"/>
            <consortium name="The Broad Institute Genome Sequencing Center for Infectious Disease"/>
            <person name="Wu L."/>
            <person name="Ma J."/>
        </authorList>
    </citation>
    <scope>NUCLEOTIDE SEQUENCE [LARGE SCALE GENOMIC DNA]</scope>
    <source>
        <strain evidence="19">JCM 3366</strain>
    </source>
</reference>
<dbReference type="PANTHER" id="PTHR47707:SF1">
    <property type="entry name" value="NUDIX HYDROLASE FAMILY PROTEIN"/>
    <property type="match status" value="1"/>
</dbReference>
<dbReference type="GO" id="GO:0035539">
    <property type="term" value="F:8-oxo-7,8-dihydrodeoxyguanosine triphosphate pyrophosphatase activity"/>
    <property type="evidence" value="ECO:0007669"/>
    <property type="project" value="UniProtKB-EC"/>
</dbReference>
<dbReference type="PROSITE" id="PS51462">
    <property type="entry name" value="NUDIX"/>
    <property type="match status" value="1"/>
</dbReference>
<keyword evidence="19" id="KW-1185">Reference proteome</keyword>
<dbReference type="Proteomes" id="UP001596107">
    <property type="component" value="Unassembled WGS sequence"/>
</dbReference>
<dbReference type="InterPro" id="IPR015797">
    <property type="entry name" value="NUDIX_hydrolase-like_dom_sf"/>
</dbReference>
<gene>
    <name evidence="18" type="primary">mutT</name>
    <name evidence="18" type="ORF">ACFPOD_13745</name>
</gene>
<evidence type="ECO:0000256" key="8">
    <source>
        <dbReference type="ARBA" id="ARBA00022842"/>
    </source>
</evidence>
<feature type="domain" description="Nudix hydrolase" evidence="17">
    <location>
        <begin position="6"/>
        <end position="135"/>
    </location>
</feature>
<keyword evidence="7 18" id="KW-0378">Hydrolase</keyword>
<evidence type="ECO:0000259" key="17">
    <source>
        <dbReference type="PROSITE" id="PS51462"/>
    </source>
</evidence>
<evidence type="ECO:0000256" key="13">
    <source>
        <dbReference type="ARBA" id="ARBA00040794"/>
    </source>
</evidence>
<dbReference type="InterPro" id="IPR020476">
    <property type="entry name" value="Nudix_hydrolase"/>
</dbReference>
<dbReference type="NCBIfam" id="TIGR00586">
    <property type="entry name" value="mutt"/>
    <property type="match status" value="1"/>
</dbReference>
<evidence type="ECO:0000313" key="18">
    <source>
        <dbReference type="EMBL" id="MFC5586175.1"/>
    </source>
</evidence>
<keyword evidence="4" id="KW-0235">DNA replication</keyword>
<evidence type="ECO:0000256" key="3">
    <source>
        <dbReference type="ARBA" id="ARBA00022457"/>
    </source>
</evidence>
<comment type="caution">
    <text evidence="18">The sequence shown here is derived from an EMBL/GenBank/DDBJ whole genome shotgun (WGS) entry which is preliminary data.</text>
</comment>
<evidence type="ECO:0000256" key="2">
    <source>
        <dbReference type="ARBA" id="ARBA00005582"/>
    </source>
</evidence>
<keyword evidence="3" id="KW-0515">Mutator protein</keyword>
<dbReference type="RefSeq" id="WP_223021625.1">
    <property type="nucleotide sequence ID" value="NZ_CP078143.1"/>
</dbReference>
<proteinExistence type="inferred from homology"/>
<evidence type="ECO:0000313" key="19">
    <source>
        <dbReference type="Proteomes" id="UP001596107"/>
    </source>
</evidence>
<evidence type="ECO:0000256" key="12">
    <source>
        <dbReference type="ARBA" id="ARBA00038905"/>
    </source>
</evidence>
<evidence type="ECO:0000256" key="16">
    <source>
        <dbReference type="ARBA" id="ARBA00042798"/>
    </source>
</evidence>
<keyword evidence="5" id="KW-0479">Metal-binding</keyword>
<evidence type="ECO:0000256" key="10">
    <source>
        <dbReference type="ARBA" id="ARBA00035861"/>
    </source>
</evidence>
<organism evidence="18 19">
    <name type="scientific">Nitratireductor kimnyeongensis</name>
    <dbReference type="NCBI Taxonomy" id="430679"/>
    <lineage>
        <taxon>Bacteria</taxon>
        <taxon>Pseudomonadati</taxon>
        <taxon>Pseudomonadota</taxon>
        <taxon>Alphaproteobacteria</taxon>
        <taxon>Hyphomicrobiales</taxon>
        <taxon>Phyllobacteriaceae</taxon>
        <taxon>Nitratireductor</taxon>
    </lineage>
</organism>
<dbReference type="PANTHER" id="PTHR47707">
    <property type="entry name" value="8-OXO-DGTP DIPHOSPHATASE"/>
    <property type="match status" value="1"/>
</dbReference>
<evidence type="ECO:0000256" key="1">
    <source>
        <dbReference type="ARBA" id="ARBA00001946"/>
    </source>
</evidence>
<evidence type="ECO:0000256" key="4">
    <source>
        <dbReference type="ARBA" id="ARBA00022705"/>
    </source>
</evidence>
<dbReference type="SUPFAM" id="SSF55811">
    <property type="entry name" value="Nudix"/>
    <property type="match status" value="1"/>
</dbReference>
<evidence type="ECO:0000256" key="9">
    <source>
        <dbReference type="ARBA" id="ARBA00023204"/>
    </source>
</evidence>
<comment type="catalytic activity">
    <reaction evidence="11">
        <text>8-oxo-GTP + H2O = 8-oxo-GMP + diphosphate + H(+)</text>
        <dbReference type="Rhea" id="RHEA:67616"/>
        <dbReference type="ChEBI" id="CHEBI:15377"/>
        <dbReference type="ChEBI" id="CHEBI:15378"/>
        <dbReference type="ChEBI" id="CHEBI:33019"/>
        <dbReference type="ChEBI" id="CHEBI:143553"/>
        <dbReference type="ChEBI" id="CHEBI:145694"/>
    </reaction>
</comment>
<evidence type="ECO:0000256" key="7">
    <source>
        <dbReference type="ARBA" id="ARBA00022801"/>
    </source>
</evidence>
<comment type="similarity">
    <text evidence="2">Belongs to the Nudix hydrolase family.</text>
</comment>
<protein>
    <recommendedName>
        <fullName evidence="13">8-oxo-dGTP diphosphatase</fullName>
        <ecNumber evidence="12">3.6.1.55</ecNumber>
    </recommendedName>
    <alternativeName>
        <fullName evidence="16">7,8-dihydro-8-oxoguanine-triphosphatase</fullName>
    </alternativeName>
    <alternativeName>
        <fullName evidence="15">Mutator protein MutT</fullName>
    </alternativeName>
    <alternativeName>
        <fullName evidence="14">dGTP pyrophosphohydrolase</fullName>
    </alternativeName>
</protein>
<evidence type="ECO:0000256" key="11">
    <source>
        <dbReference type="ARBA" id="ARBA00036904"/>
    </source>
</evidence>
<keyword evidence="6" id="KW-0227">DNA damage</keyword>
<keyword evidence="9" id="KW-0234">DNA repair</keyword>
<dbReference type="InterPro" id="IPR003561">
    <property type="entry name" value="Mutator_MutT"/>
</dbReference>
<dbReference type="InterPro" id="IPR000086">
    <property type="entry name" value="NUDIX_hydrolase_dom"/>
</dbReference>
<evidence type="ECO:0000256" key="14">
    <source>
        <dbReference type="ARBA" id="ARBA00041592"/>
    </source>
</evidence>
<dbReference type="InterPro" id="IPR029119">
    <property type="entry name" value="MutY_C"/>
</dbReference>
<dbReference type="EC" id="3.6.1.55" evidence="12"/>
<dbReference type="CDD" id="cd03425">
    <property type="entry name" value="NUDIX_MutT_NudA_like"/>
    <property type="match status" value="1"/>
</dbReference>
<accession>A0ABW0TCE8</accession>
<evidence type="ECO:0000256" key="15">
    <source>
        <dbReference type="ARBA" id="ARBA00041979"/>
    </source>
</evidence>
<dbReference type="Pfam" id="PF14815">
    <property type="entry name" value="NUDIX_4"/>
    <property type="match status" value="1"/>
</dbReference>
<evidence type="ECO:0000256" key="6">
    <source>
        <dbReference type="ARBA" id="ARBA00022763"/>
    </source>
</evidence>
<comment type="catalytic activity">
    <reaction evidence="10">
        <text>8-oxo-dGTP + H2O = 8-oxo-dGMP + diphosphate + H(+)</text>
        <dbReference type="Rhea" id="RHEA:31575"/>
        <dbReference type="ChEBI" id="CHEBI:15377"/>
        <dbReference type="ChEBI" id="CHEBI:15378"/>
        <dbReference type="ChEBI" id="CHEBI:33019"/>
        <dbReference type="ChEBI" id="CHEBI:63224"/>
        <dbReference type="ChEBI" id="CHEBI:77896"/>
        <dbReference type="EC" id="3.6.1.55"/>
    </reaction>
</comment>
<dbReference type="EMBL" id="JBHSNB010000003">
    <property type="protein sequence ID" value="MFC5586175.1"/>
    <property type="molecule type" value="Genomic_DNA"/>
</dbReference>
<name>A0ABW0TCE8_9HYPH</name>